<organism evidence="1 2">
    <name type="scientific">Megamonas hypermegale</name>
    <dbReference type="NCBI Taxonomy" id="158847"/>
    <lineage>
        <taxon>Bacteria</taxon>
        <taxon>Bacillati</taxon>
        <taxon>Bacillota</taxon>
        <taxon>Negativicutes</taxon>
        <taxon>Selenomonadales</taxon>
        <taxon>Selenomonadaceae</taxon>
        <taxon>Megamonas</taxon>
    </lineage>
</organism>
<keyword evidence="2" id="KW-1185">Reference proteome</keyword>
<keyword evidence="1" id="KW-0378">Hydrolase</keyword>
<dbReference type="CDD" id="cd07516">
    <property type="entry name" value="HAD_Pase"/>
    <property type="match status" value="1"/>
</dbReference>
<dbReference type="InterPro" id="IPR023214">
    <property type="entry name" value="HAD_sf"/>
</dbReference>
<dbReference type="EMBL" id="LT906446">
    <property type="protein sequence ID" value="SNV04179.1"/>
    <property type="molecule type" value="Genomic_DNA"/>
</dbReference>
<reference evidence="1 2" key="1">
    <citation type="submission" date="2017-06" db="EMBL/GenBank/DDBJ databases">
        <authorList>
            <consortium name="Pathogen Informatics"/>
        </authorList>
    </citation>
    <scope>NUCLEOTIDE SEQUENCE [LARGE SCALE GENOMIC DNA]</scope>
    <source>
        <strain evidence="1 2">NCTC10570</strain>
    </source>
</reference>
<dbReference type="PROSITE" id="PS01229">
    <property type="entry name" value="COF_2"/>
    <property type="match status" value="1"/>
</dbReference>
<accession>A0A239U3G5</accession>
<dbReference type="InterPro" id="IPR000150">
    <property type="entry name" value="Cof"/>
</dbReference>
<dbReference type="InterPro" id="IPR036412">
    <property type="entry name" value="HAD-like_sf"/>
</dbReference>
<dbReference type="PANTHER" id="PTHR10000">
    <property type="entry name" value="PHOSPHOSERINE PHOSPHATASE"/>
    <property type="match status" value="1"/>
</dbReference>
<proteinExistence type="predicted"/>
<dbReference type="RefSeq" id="WP_027889094.1">
    <property type="nucleotide sequence ID" value="NZ_LT906446.1"/>
</dbReference>
<dbReference type="SFLD" id="SFLDG01140">
    <property type="entry name" value="C2.B:_Phosphomannomutase_and_P"/>
    <property type="match status" value="1"/>
</dbReference>
<gene>
    <name evidence="1" type="primary">yidA_3</name>
    <name evidence="1" type="ORF">SAMEA4364220_01941</name>
</gene>
<dbReference type="Pfam" id="PF08282">
    <property type="entry name" value="Hydrolase_3"/>
    <property type="match status" value="1"/>
</dbReference>
<dbReference type="PANTHER" id="PTHR10000:SF8">
    <property type="entry name" value="HAD SUPERFAMILY HYDROLASE-LIKE, TYPE 3"/>
    <property type="match status" value="1"/>
</dbReference>
<dbReference type="NCBIfam" id="TIGR00099">
    <property type="entry name" value="Cof-subfamily"/>
    <property type="match status" value="1"/>
</dbReference>
<dbReference type="NCBIfam" id="TIGR01484">
    <property type="entry name" value="HAD-SF-IIB"/>
    <property type="match status" value="1"/>
</dbReference>
<dbReference type="Proteomes" id="UP000215383">
    <property type="component" value="Chromosome 1"/>
</dbReference>
<dbReference type="GeneID" id="78507928"/>
<dbReference type="InterPro" id="IPR006379">
    <property type="entry name" value="HAD-SF_hydro_IIB"/>
</dbReference>
<dbReference type="Gene3D" id="3.30.1240.10">
    <property type="match status" value="1"/>
</dbReference>
<dbReference type="Gene3D" id="3.40.50.1000">
    <property type="entry name" value="HAD superfamily/HAD-like"/>
    <property type="match status" value="1"/>
</dbReference>
<dbReference type="eggNOG" id="COG0561">
    <property type="taxonomic scope" value="Bacteria"/>
</dbReference>
<sequence length="265" mass="29393">MSIKLIALDMDNTLLNRQKLVSPKNKKAIYKAMQNGVHVTIATGRMPASASYFAKNLGMNCPVVSCNGGVVKSLDSKNTIFEAHFLPETILSLIETCYEHDWYIRWYIGDVIYVKYKDARMFPAYKTTKGLNIVEVGNDYKNYINNVTQLVICDINGKIQQIYDYVAEVFNGKIGLQQNTGFTMDVTPPGITKAVGLKKLADYLGVKQEEVMAIGDGDNDLSMIKYAGCSVAMENAIADLKAEASFITKDCDEDGVAYAIEKFVL</sequence>
<dbReference type="SFLD" id="SFLDS00003">
    <property type="entry name" value="Haloacid_Dehalogenase"/>
    <property type="match status" value="1"/>
</dbReference>
<dbReference type="AlphaFoldDB" id="A0A239U3G5"/>
<dbReference type="EC" id="3.1.3.-" evidence="1"/>
<evidence type="ECO:0000313" key="1">
    <source>
        <dbReference type="EMBL" id="SNV04179.1"/>
    </source>
</evidence>
<dbReference type="SUPFAM" id="SSF56784">
    <property type="entry name" value="HAD-like"/>
    <property type="match status" value="1"/>
</dbReference>
<name>A0A239U3G5_9FIRM</name>
<dbReference type="SFLD" id="SFLDG01144">
    <property type="entry name" value="C2.B.4:_PGP_Like"/>
    <property type="match status" value="1"/>
</dbReference>
<dbReference type="GO" id="GO:0000287">
    <property type="term" value="F:magnesium ion binding"/>
    <property type="evidence" value="ECO:0007669"/>
    <property type="project" value="TreeGrafter"/>
</dbReference>
<evidence type="ECO:0000313" key="2">
    <source>
        <dbReference type="Proteomes" id="UP000215383"/>
    </source>
</evidence>
<dbReference type="GO" id="GO:0016791">
    <property type="term" value="F:phosphatase activity"/>
    <property type="evidence" value="ECO:0007669"/>
    <property type="project" value="TreeGrafter"/>
</dbReference>
<protein>
    <submittedName>
        <fullName evidence="1">Phosphatase YidA</fullName>
        <ecNumber evidence="1">3.1.3.-</ecNumber>
    </submittedName>
</protein>
<dbReference type="GO" id="GO:0005829">
    <property type="term" value="C:cytosol"/>
    <property type="evidence" value="ECO:0007669"/>
    <property type="project" value="TreeGrafter"/>
</dbReference>